<dbReference type="AlphaFoldDB" id="A0A0C3QSU1"/>
<dbReference type="Gene3D" id="2.60.120.200">
    <property type="match status" value="1"/>
</dbReference>
<dbReference type="Proteomes" id="UP000054248">
    <property type="component" value="Unassembled WGS sequence"/>
</dbReference>
<reference evidence="2" key="2">
    <citation type="submission" date="2015-01" db="EMBL/GenBank/DDBJ databases">
        <title>Evolutionary Origins and Diversification of the Mycorrhizal Mutualists.</title>
        <authorList>
            <consortium name="DOE Joint Genome Institute"/>
            <consortium name="Mycorrhizal Genomics Consortium"/>
            <person name="Kohler A."/>
            <person name="Kuo A."/>
            <person name="Nagy L.G."/>
            <person name="Floudas D."/>
            <person name="Copeland A."/>
            <person name="Barry K.W."/>
            <person name="Cichocki N."/>
            <person name="Veneault-Fourrey C."/>
            <person name="LaButti K."/>
            <person name="Lindquist E.A."/>
            <person name="Lipzen A."/>
            <person name="Lundell T."/>
            <person name="Morin E."/>
            <person name="Murat C."/>
            <person name="Riley R."/>
            <person name="Ohm R."/>
            <person name="Sun H."/>
            <person name="Tunlid A."/>
            <person name="Henrissat B."/>
            <person name="Grigoriev I.V."/>
            <person name="Hibbett D.S."/>
            <person name="Martin F."/>
        </authorList>
    </citation>
    <scope>NUCLEOTIDE SEQUENCE [LARGE SCALE GENOMIC DNA]</scope>
    <source>
        <strain evidence="2">MUT 4182</strain>
    </source>
</reference>
<name>A0A0C3QSU1_9AGAM</name>
<dbReference type="HOGENOM" id="CLU_1587706_0_0_1"/>
<reference evidence="1 2" key="1">
    <citation type="submission" date="2014-04" db="EMBL/GenBank/DDBJ databases">
        <authorList>
            <consortium name="DOE Joint Genome Institute"/>
            <person name="Kuo A."/>
            <person name="Girlanda M."/>
            <person name="Perotto S."/>
            <person name="Kohler A."/>
            <person name="Nagy L.G."/>
            <person name="Floudas D."/>
            <person name="Copeland A."/>
            <person name="Barry K.W."/>
            <person name="Cichocki N."/>
            <person name="Veneault-Fourrey C."/>
            <person name="LaButti K."/>
            <person name="Lindquist E.A."/>
            <person name="Lipzen A."/>
            <person name="Lundell T."/>
            <person name="Morin E."/>
            <person name="Murat C."/>
            <person name="Sun H."/>
            <person name="Tunlid A."/>
            <person name="Henrissat B."/>
            <person name="Grigoriev I.V."/>
            <person name="Hibbett D.S."/>
            <person name="Martin F."/>
            <person name="Nordberg H.P."/>
            <person name="Cantor M.N."/>
            <person name="Hua S.X."/>
        </authorList>
    </citation>
    <scope>NUCLEOTIDE SEQUENCE [LARGE SCALE GENOMIC DNA]</scope>
    <source>
        <strain evidence="1 2">MUT 4182</strain>
    </source>
</reference>
<dbReference type="OrthoDB" id="2139957at2759"/>
<dbReference type="EMBL" id="KN822965">
    <property type="protein sequence ID" value="KIO31139.1"/>
    <property type="molecule type" value="Genomic_DNA"/>
</dbReference>
<protein>
    <recommendedName>
        <fullName evidence="3">Beta-xylosidase C-terminal Concanavalin A-like domain-containing protein</fullName>
    </recommendedName>
</protein>
<proteinExistence type="predicted"/>
<dbReference type="InterPro" id="IPR013320">
    <property type="entry name" value="ConA-like_dom_sf"/>
</dbReference>
<dbReference type="SUPFAM" id="SSF49899">
    <property type="entry name" value="Concanavalin A-like lectins/glucanases"/>
    <property type="match status" value="1"/>
</dbReference>
<evidence type="ECO:0008006" key="3">
    <source>
        <dbReference type="Google" id="ProtNLM"/>
    </source>
</evidence>
<evidence type="ECO:0000313" key="1">
    <source>
        <dbReference type="EMBL" id="KIO31139.1"/>
    </source>
</evidence>
<keyword evidence="2" id="KW-1185">Reference proteome</keyword>
<evidence type="ECO:0000313" key="2">
    <source>
        <dbReference type="Proteomes" id="UP000054248"/>
    </source>
</evidence>
<organism evidence="1 2">
    <name type="scientific">Tulasnella calospora MUT 4182</name>
    <dbReference type="NCBI Taxonomy" id="1051891"/>
    <lineage>
        <taxon>Eukaryota</taxon>
        <taxon>Fungi</taxon>
        <taxon>Dikarya</taxon>
        <taxon>Basidiomycota</taxon>
        <taxon>Agaricomycotina</taxon>
        <taxon>Agaricomycetes</taxon>
        <taxon>Cantharellales</taxon>
        <taxon>Tulasnellaceae</taxon>
        <taxon>Tulasnella</taxon>
    </lineage>
</organism>
<sequence length="168" mass="17762">MNADWSTASTGTTSASVSISGGMIWLRITADIQPGGTKQATFSYSTDGTTFNSIGSAFTMSTSGDFLTAYRFGIFNYATSALGGYVTVPLFQLDIGTGAKPSSVSTIASMTMTTTTTTTTTTTSTTTSKAMTTTTTSGGCALLAMRRLQLYWVHLLRDWNGLQSPERM</sequence>
<accession>A0A0C3QSU1</accession>
<gene>
    <name evidence="1" type="ORF">M407DRAFT_19771</name>
</gene>
<dbReference type="STRING" id="1051891.A0A0C3QSU1"/>